<dbReference type="Proteomes" id="UP000004946">
    <property type="component" value="Chromosome"/>
</dbReference>
<dbReference type="RefSeq" id="WP_006288857.1">
    <property type="nucleotide sequence ID" value="NZ_AP012333.1"/>
</dbReference>
<dbReference type="PROSITE" id="PS50065">
    <property type="entry name" value="HMG_COA_REDUCTASE_4"/>
    <property type="match status" value="1"/>
</dbReference>
<dbReference type="GO" id="GO:0004420">
    <property type="term" value="F:hydroxymethylglutaryl-CoA reductase (NADPH) activity"/>
    <property type="evidence" value="ECO:0007669"/>
    <property type="project" value="InterPro"/>
</dbReference>
<comment type="similarity">
    <text evidence="1">Belongs to the HMG-CoA reductase family.</text>
</comment>
<dbReference type="GO" id="GO:0140643">
    <property type="term" value="F:hydroxymethylglutaryl-CoA reductase (NADH) activity"/>
    <property type="evidence" value="ECO:0007669"/>
    <property type="project" value="UniProtKB-EC"/>
</dbReference>
<protein>
    <submittedName>
        <fullName evidence="4">Hydroxymethylglutaryl-CoA reductase, degradative</fullName>
        <ecNumber evidence="4">1.1.1.88</ecNumber>
    </submittedName>
</protein>
<dbReference type="SUPFAM" id="SSF56542">
    <property type="entry name" value="Substrate-binding domain of HMG-CoA reductase"/>
    <property type="match status" value="1"/>
</dbReference>
<comment type="caution">
    <text evidence="4">The sequence shown here is derived from an EMBL/GenBank/DDBJ whole genome shotgun (WGS) entry which is preliminary data.</text>
</comment>
<dbReference type="AlphaFoldDB" id="E6K0V6"/>
<name>E6K0V6_PARDN</name>
<feature type="compositionally biased region" description="Basic and acidic residues" evidence="3">
    <location>
        <begin position="1"/>
        <end position="15"/>
    </location>
</feature>
<feature type="region of interest" description="Disordered" evidence="3">
    <location>
        <begin position="1"/>
        <end position="20"/>
    </location>
</feature>
<feature type="region of interest" description="Disordered" evidence="3">
    <location>
        <begin position="441"/>
        <end position="467"/>
    </location>
</feature>
<organism evidence="4 5">
    <name type="scientific">Parascardovia denticolens DSM 10105 = JCM 12538</name>
    <dbReference type="NCBI Taxonomy" id="864564"/>
    <lineage>
        <taxon>Bacteria</taxon>
        <taxon>Bacillati</taxon>
        <taxon>Actinomycetota</taxon>
        <taxon>Actinomycetes</taxon>
        <taxon>Bifidobacteriales</taxon>
        <taxon>Bifidobacteriaceae</taxon>
        <taxon>Parascardovia</taxon>
    </lineage>
</organism>
<dbReference type="PANTHER" id="PTHR10572">
    <property type="entry name" value="3-HYDROXY-3-METHYLGLUTARYL-COENZYME A REDUCTASE"/>
    <property type="match status" value="1"/>
</dbReference>
<keyword evidence="5" id="KW-1185">Reference proteome</keyword>
<dbReference type="EC" id="1.1.1.88" evidence="4"/>
<dbReference type="InterPro" id="IPR009023">
    <property type="entry name" value="HMG_CoA_Rdtase_NAD(P)-bd_sf"/>
</dbReference>
<sequence length="467" mass="49040">MKFHQMDPERRRETLVSEGVLTPEQAEELGRTGGLDPDVARNLIENVIGQYSLPLGVARNLTVNSKTYQVPMVTEEPSVVAAASNGARIANLNGGVAASPAQRLVTGEVVFCADSGPQAEEVKTILESHREDVFSLAAAAHPSIVSYGGGLTDLWVDLIPAQGPLGSSAPLKPLGPSRLSGFSGYFVKLSLLVNPCDAMGANIVNTISEAVANAAEAWTGRPRLVAILTNNSPLAAAVTAHVELAPETFATKTMAGQKIAGRIALLSDLAQSDPDRAVTHNKGIMNGISAAVLATGNDTRAVEAGAHAFAARTGTYLPLSQWSLNGQGKLCGQLTLPLQVGLVGGATSSLPLAGLAKKMLACQSTDEFQCLLAALGLVQNLAALRALAGPGIQEGHMALQARSLAMAAGAQGEEIEQVSDLLQKDDKSLARAKVLLAGIRDQRDQRERGERKNQNEYKDQREDKEQA</sequence>
<dbReference type="InterPro" id="IPR002202">
    <property type="entry name" value="HMG_CoA_Rdtase"/>
</dbReference>
<dbReference type="InterPro" id="IPR023076">
    <property type="entry name" value="HMG_CoA_Rdtase_CS"/>
</dbReference>
<reference evidence="4 5" key="1">
    <citation type="submission" date="2010-12" db="EMBL/GenBank/DDBJ databases">
        <authorList>
            <person name="Muzny D."/>
            <person name="Qin X."/>
            <person name="Buhay C."/>
            <person name="Dugan-Rocha S."/>
            <person name="Ding Y."/>
            <person name="Chen G."/>
            <person name="Hawes A."/>
            <person name="Holder M."/>
            <person name="Jhangiani S."/>
            <person name="Johnson A."/>
            <person name="Khan Z."/>
            <person name="Li Z."/>
            <person name="Liu W."/>
            <person name="Liu X."/>
            <person name="Perez L."/>
            <person name="Shen H."/>
            <person name="Wang Q."/>
            <person name="Watt J."/>
            <person name="Xi L."/>
            <person name="Xin Y."/>
            <person name="Zhou J."/>
            <person name="Deng J."/>
            <person name="Jiang H."/>
            <person name="Liu Y."/>
            <person name="Qu J."/>
            <person name="Song X.-Z."/>
            <person name="Zhang L."/>
            <person name="Villasana D."/>
            <person name="Johnson A."/>
            <person name="Liu J."/>
            <person name="Liyanage D."/>
            <person name="Lorensuhewa L."/>
            <person name="Robinson T."/>
            <person name="Song A."/>
            <person name="Song B.-B."/>
            <person name="Dinh H."/>
            <person name="Thornton R."/>
            <person name="Coyle M."/>
            <person name="Francisco L."/>
            <person name="Jackson L."/>
            <person name="Javaid M."/>
            <person name="Korchina V."/>
            <person name="Kovar C."/>
            <person name="Mata R."/>
            <person name="Mathew T."/>
            <person name="Ngo R."/>
            <person name="Nguyen L."/>
            <person name="Nguyen N."/>
            <person name="Okwuonu G."/>
            <person name="Ongeri F."/>
            <person name="Pham C."/>
            <person name="Simmons D."/>
            <person name="Wilczek-Boney K."/>
            <person name="Hale W."/>
            <person name="Jakkamsetti A."/>
            <person name="Pham P."/>
            <person name="Ruth R."/>
            <person name="San Lucas F."/>
            <person name="Warren J."/>
            <person name="Zhang J."/>
            <person name="Zhao Z."/>
            <person name="Zhou C."/>
            <person name="Zhu D."/>
            <person name="Lee S."/>
            <person name="Bess C."/>
            <person name="Blankenburg K."/>
            <person name="Forbes L."/>
            <person name="Fu Q."/>
            <person name="Gubbala S."/>
            <person name="Hirani K."/>
            <person name="Jayaseelan J.C."/>
            <person name="Lara F."/>
            <person name="Munidasa M."/>
            <person name="Palculict T."/>
            <person name="Patil S."/>
            <person name="Pu L.-L."/>
            <person name="Saada N."/>
            <person name="Tang L."/>
            <person name="Weissenberger G."/>
            <person name="Zhu Y."/>
            <person name="Hemphill L."/>
            <person name="Shang Y."/>
            <person name="Youmans B."/>
            <person name="Ayvaz T."/>
            <person name="Ross M."/>
            <person name="Santibanez J."/>
            <person name="Aqrawi P."/>
            <person name="Gross S."/>
            <person name="Joshi V."/>
            <person name="Fowler G."/>
            <person name="Nazareth L."/>
            <person name="Reid J."/>
            <person name="Worley K."/>
            <person name="Petrosino J."/>
            <person name="Highlander S."/>
            <person name="Gibbs R."/>
        </authorList>
    </citation>
    <scope>NUCLEOTIDE SEQUENCE [LARGE SCALE GENOMIC DNA]</scope>
    <source>
        <strain evidence="4 5">DSM 10105</strain>
    </source>
</reference>
<dbReference type="HOGENOM" id="CLU_033422_0_0_11"/>
<dbReference type="PATRIC" id="fig|864564.6.peg.1269"/>
<accession>E6K0V6</accession>
<dbReference type="CDD" id="cd00644">
    <property type="entry name" value="HMG-CoA_reductase_classII"/>
    <property type="match status" value="1"/>
</dbReference>
<proteinExistence type="inferred from homology"/>
<dbReference type="PROSITE" id="PS00318">
    <property type="entry name" value="HMG_COA_REDUCTASE_2"/>
    <property type="match status" value="1"/>
</dbReference>
<dbReference type="PRINTS" id="PR00071">
    <property type="entry name" value="HMGCOARDTASE"/>
</dbReference>
<gene>
    <name evidence="4" type="ORF">HMPREF0620_0442</name>
</gene>
<dbReference type="Gene3D" id="1.10.8.660">
    <property type="match status" value="1"/>
</dbReference>
<dbReference type="GO" id="GO:0015936">
    <property type="term" value="P:coenzyme A metabolic process"/>
    <property type="evidence" value="ECO:0007669"/>
    <property type="project" value="InterPro"/>
</dbReference>
<evidence type="ECO:0000256" key="2">
    <source>
        <dbReference type="ARBA" id="ARBA00023002"/>
    </source>
</evidence>
<evidence type="ECO:0000256" key="1">
    <source>
        <dbReference type="ARBA" id="ARBA00007661"/>
    </source>
</evidence>
<dbReference type="Gene3D" id="3.90.770.10">
    <property type="entry name" value="3-hydroxy-3-methylglutaryl-coenzyme A Reductase, Chain A, domain 2"/>
    <property type="match status" value="2"/>
</dbReference>
<dbReference type="eggNOG" id="COG1257">
    <property type="taxonomic scope" value="Bacteria"/>
</dbReference>
<dbReference type="SUPFAM" id="SSF55035">
    <property type="entry name" value="NAD-binding domain of HMG-CoA reductase"/>
    <property type="match status" value="1"/>
</dbReference>
<dbReference type="KEGG" id="pdo:PSDT_1156"/>
<evidence type="ECO:0000313" key="4">
    <source>
        <dbReference type="EMBL" id="EFT83437.1"/>
    </source>
</evidence>
<keyword evidence="2 4" id="KW-0560">Oxidoreductase</keyword>
<dbReference type="InterPro" id="IPR023074">
    <property type="entry name" value="HMG_CoA_Rdtase_cat_sf"/>
</dbReference>
<dbReference type="PANTHER" id="PTHR10572:SF24">
    <property type="entry name" value="3-HYDROXY-3-METHYLGLUTARYL-COENZYME A REDUCTASE"/>
    <property type="match status" value="1"/>
</dbReference>
<evidence type="ECO:0000313" key="5">
    <source>
        <dbReference type="Proteomes" id="UP000004946"/>
    </source>
</evidence>
<dbReference type="Pfam" id="PF00368">
    <property type="entry name" value="HMG-CoA_red"/>
    <property type="match status" value="1"/>
</dbReference>
<dbReference type="EMBL" id="AEON01000001">
    <property type="protein sequence ID" value="EFT83437.1"/>
    <property type="molecule type" value="Genomic_DNA"/>
</dbReference>
<dbReference type="InterPro" id="IPR004553">
    <property type="entry name" value="HMG_CoA_Rdtase_bac-typ"/>
</dbReference>
<dbReference type="InterPro" id="IPR009029">
    <property type="entry name" value="HMG_CoA_Rdtase_sub-bd_dom_sf"/>
</dbReference>
<evidence type="ECO:0000256" key="3">
    <source>
        <dbReference type="SAM" id="MobiDB-lite"/>
    </source>
</evidence>